<accession>X0B2A5</accession>
<name>X0B2A5_FUSOX</name>
<reference evidence="2 3" key="1">
    <citation type="submission" date="2011-11" db="EMBL/GenBank/DDBJ databases">
        <title>The Genome Sequence of Fusarium oxysporum PHW815.</title>
        <authorList>
            <consortium name="The Broad Institute Genome Sequencing Platform"/>
            <person name="Ma L.-J."/>
            <person name="Gale L.R."/>
            <person name="Schwartz D.C."/>
            <person name="Zhou S."/>
            <person name="Corby-Kistler H."/>
            <person name="Young S.K."/>
            <person name="Zeng Q."/>
            <person name="Gargeya S."/>
            <person name="Fitzgerald M."/>
            <person name="Haas B."/>
            <person name="Abouelleil A."/>
            <person name="Alvarado L."/>
            <person name="Arachchi H.M."/>
            <person name="Berlin A."/>
            <person name="Brown A."/>
            <person name="Chapman S.B."/>
            <person name="Chen Z."/>
            <person name="Dunbar C."/>
            <person name="Freedman E."/>
            <person name="Gearin G."/>
            <person name="Goldberg J."/>
            <person name="Griggs A."/>
            <person name="Gujja S."/>
            <person name="Heiman D."/>
            <person name="Howarth C."/>
            <person name="Larson L."/>
            <person name="Lui A."/>
            <person name="MacDonald P.J.P."/>
            <person name="Montmayeur A."/>
            <person name="Murphy C."/>
            <person name="Neiman D."/>
            <person name="Pearson M."/>
            <person name="Priest M."/>
            <person name="Roberts A."/>
            <person name="Saif S."/>
            <person name="Shea T."/>
            <person name="Shenoy N."/>
            <person name="Sisk P."/>
            <person name="Stolte C."/>
            <person name="Sykes S."/>
            <person name="Wortman J."/>
            <person name="Nusbaum C."/>
            <person name="Birren B."/>
        </authorList>
    </citation>
    <scope>NUCLEOTIDE SEQUENCE [LARGE SCALE GENOMIC DNA]</scope>
    <source>
        <strain evidence="2 3">54005</strain>
    </source>
</reference>
<evidence type="ECO:0000256" key="1">
    <source>
        <dbReference type="SAM" id="MobiDB-lite"/>
    </source>
</evidence>
<feature type="compositionally biased region" description="Acidic residues" evidence="1">
    <location>
        <begin position="258"/>
        <end position="283"/>
    </location>
</feature>
<evidence type="ECO:0000313" key="3">
    <source>
        <dbReference type="Proteomes" id="UP000030663"/>
    </source>
</evidence>
<dbReference type="EMBL" id="KI979742">
    <property type="protein sequence ID" value="EXK75881.1"/>
    <property type="molecule type" value="Genomic_DNA"/>
</dbReference>
<dbReference type="OrthoDB" id="5088879at2759"/>
<feature type="region of interest" description="Disordered" evidence="1">
    <location>
        <begin position="229"/>
        <end position="300"/>
    </location>
</feature>
<dbReference type="HOGENOM" id="CLU_003093_4_0_1"/>
<gene>
    <name evidence="2" type="ORF">FOQG_19357</name>
</gene>
<protein>
    <submittedName>
        <fullName evidence="2">Uncharacterized protein</fullName>
    </submittedName>
</protein>
<organism evidence="2 3">
    <name type="scientific">Fusarium oxysporum f. sp. raphani 54005</name>
    <dbReference type="NCBI Taxonomy" id="1089458"/>
    <lineage>
        <taxon>Eukaryota</taxon>
        <taxon>Fungi</taxon>
        <taxon>Dikarya</taxon>
        <taxon>Ascomycota</taxon>
        <taxon>Pezizomycotina</taxon>
        <taxon>Sordariomycetes</taxon>
        <taxon>Hypocreomycetidae</taxon>
        <taxon>Hypocreales</taxon>
        <taxon>Nectriaceae</taxon>
        <taxon>Fusarium</taxon>
        <taxon>Fusarium oxysporum species complex</taxon>
    </lineage>
</organism>
<dbReference type="Proteomes" id="UP000030663">
    <property type="component" value="Unassembled WGS sequence"/>
</dbReference>
<proteinExistence type="predicted"/>
<sequence>MARHKLRLESKNLTPEATAHLRQVIRRQEKYRDVLNQPCITSRDTGSSELPSMSLWLDRTQWPSIYHNTRRDILRALTRVPDRHSLTADYILAQGARNSTPSLTSPRDDEQKLSCILGAFESVIDRCENTVRCTSHNLLCWLLSSRLESRRENPFNLVAERSSEVRYRRIQKQFLAFVIRIYRMSNESLRDIVGVSIKSDVLPQLADIWKHKIWDHVDTLEGIWPVAEMQGIPPTGSQSSHNACDSPGDDGGPFSKTDEEDDEEDDDDVEDWDIDDNDSDYDDSGYRSDTNADVNRSHPKLLTIGPGRLSEVPVRRQDCPKLSAIIYMQRILLLEWALPLREYPYIDIPQRPRVGQFESLNRIRAKYMVLGSQHPLGELVSLRDFGRNIARTEPPSILFHWSSDGETVSHHPSN</sequence>
<dbReference type="AlphaFoldDB" id="X0B2A5"/>
<keyword evidence="3" id="KW-1185">Reference proteome</keyword>
<evidence type="ECO:0000313" key="2">
    <source>
        <dbReference type="EMBL" id="EXK75881.1"/>
    </source>
</evidence>